<feature type="domain" description="MBG" evidence="3">
    <location>
        <begin position="359"/>
        <end position="433"/>
    </location>
</feature>
<feature type="compositionally biased region" description="Gly residues" evidence="1">
    <location>
        <begin position="917"/>
        <end position="929"/>
    </location>
</feature>
<evidence type="ECO:0000259" key="4">
    <source>
        <dbReference type="Pfam" id="PF21722"/>
    </source>
</evidence>
<dbReference type="Proteomes" id="UP000073816">
    <property type="component" value="Chromosome"/>
</dbReference>
<reference evidence="5 6" key="2">
    <citation type="journal article" date="2016" name="Genome Announc.">
        <title>Complete Genome Sequence of Algoriphagus sp. Strain M8-2, Isolated from a Brackish Lake.</title>
        <authorList>
            <person name="Muraguchi Y."/>
            <person name="Kushimoto K."/>
            <person name="Ohtsubo Y."/>
            <person name="Suzuki T."/>
            <person name="Dohra H."/>
            <person name="Kimbara K."/>
            <person name="Shintani M."/>
        </authorList>
    </citation>
    <scope>NUCLEOTIDE SEQUENCE [LARGE SCALE GENOMIC DNA]</scope>
    <source>
        <strain evidence="5 6">M8-2</strain>
    </source>
</reference>
<evidence type="ECO:0000313" key="5">
    <source>
        <dbReference type="EMBL" id="AMQ56001.1"/>
    </source>
</evidence>
<dbReference type="InterPro" id="IPR041286">
    <property type="entry name" value="MBG_2"/>
</dbReference>
<keyword evidence="2" id="KW-1133">Transmembrane helix</keyword>
<dbReference type="KEGG" id="alm:AO498_06220"/>
<dbReference type="Gene3D" id="2.60.40.4070">
    <property type="match status" value="1"/>
</dbReference>
<evidence type="ECO:0000256" key="2">
    <source>
        <dbReference type="SAM" id="Phobius"/>
    </source>
</evidence>
<dbReference type="InterPro" id="IPR026444">
    <property type="entry name" value="Secre_tail"/>
</dbReference>
<dbReference type="EMBL" id="CP012836">
    <property type="protein sequence ID" value="AMQ56001.1"/>
    <property type="molecule type" value="Genomic_DNA"/>
</dbReference>
<reference evidence="6" key="1">
    <citation type="submission" date="2015-09" db="EMBL/GenBank/DDBJ databases">
        <title>Complete sequence of Algoriphagus sp. M8-2.</title>
        <authorList>
            <person name="Shintani M."/>
        </authorList>
    </citation>
    <scope>NUCLEOTIDE SEQUENCE [LARGE SCALE GENOMIC DNA]</scope>
    <source>
        <strain evidence="6">M8-2</strain>
    </source>
</reference>
<dbReference type="OrthoDB" id="9814616at2"/>
<dbReference type="NCBIfam" id="TIGR04183">
    <property type="entry name" value="Por_Secre_tail"/>
    <property type="match status" value="1"/>
</dbReference>
<feature type="transmembrane region" description="Helical" evidence="2">
    <location>
        <begin position="21"/>
        <end position="39"/>
    </location>
</feature>
<organism evidence="5 6">
    <name type="scientific">Algoriphagus sanaruensis</name>
    <dbReference type="NCBI Taxonomy" id="1727163"/>
    <lineage>
        <taxon>Bacteria</taxon>
        <taxon>Pseudomonadati</taxon>
        <taxon>Bacteroidota</taxon>
        <taxon>Cytophagia</taxon>
        <taxon>Cytophagales</taxon>
        <taxon>Cyclobacteriaceae</taxon>
        <taxon>Algoriphagus</taxon>
    </lineage>
</organism>
<feature type="region of interest" description="Disordered" evidence="1">
    <location>
        <begin position="850"/>
        <end position="938"/>
    </location>
</feature>
<name>A0A142ELJ6_9BACT</name>
<dbReference type="Gene3D" id="2.60.40.10">
    <property type="entry name" value="Immunoglobulins"/>
    <property type="match status" value="1"/>
</dbReference>
<dbReference type="STRING" id="1727163.AO498_06220"/>
<dbReference type="Pfam" id="PF21722">
    <property type="entry name" value="Gly_rich_2"/>
    <property type="match status" value="1"/>
</dbReference>
<keyword evidence="2" id="KW-0812">Transmembrane</keyword>
<dbReference type="Gene3D" id="2.60.40.1120">
    <property type="entry name" value="Carboxypeptidase-like, regulatory domain"/>
    <property type="match status" value="1"/>
</dbReference>
<dbReference type="Pfam" id="PF18676">
    <property type="entry name" value="MBG_2"/>
    <property type="match status" value="1"/>
</dbReference>
<keyword evidence="6" id="KW-1185">Reference proteome</keyword>
<protein>
    <submittedName>
        <fullName evidence="5">Uncharacterized protein</fullName>
    </submittedName>
</protein>
<dbReference type="SUPFAM" id="SSF49373">
    <property type="entry name" value="Invasin/intimin cell-adhesion fragments"/>
    <property type="match status" value="2"/>
</dbReference>
<keyword evidence="2" id="KW-0472">Membrane</keyword>
<evidence type="ECO:0000313" key="6">
    <source>
        <dbReference type="Proteomes" id="UP000073816"/>
    </source>
</evidence>
<dbReference type="PATRIC" id="fig|1727163.4.peg.1292"/>
<sequence>MAINQFRISFLFQRRGSWLRSFEIPFFFILYLITFLIVFESEGQIQVRGAATTATSTNTSVSIARPNGLQIGDLMIATINQSTNNSGALSDATRSGWVKPSSGASGLYYQNGNDKWWGTVLYKFAIASDVAASSFSFQGDSDADDVQGSIIAFSGVDEISPFDAIGEFTTSNSDDRNLTASSINTTVANSAVIMLAFIEDNRTFSNWLATSPSTLTELFDSPFDADRDMGIGGAWAIKSNIGPTGDGRVTLNNNARDGAILLALRPKRPASTVTVKNGVADSFTYSGSAQGPGINDFDFTGSTGTKSVLYSGTGSTSYTSATPPTNVGTYQVVVSVATDGTYGTGSSDPFSFSITPKILSITPDEGQFKLIGESDPSSLSYQVSGFEFSDNASLLSGSLVRDAGEAVGFYEIRQGDLSISSSNYTLEFASGIFFEIRSNPTQYLVSVSSQNPKKGTSITVSAQLADVNGSAIPESGRVVTWAELSGVTGSFGASTSVTDASGIATVQFTVSNQVGVSTAITASGSGGLFGTSPIVTTVDSAPTQLVFLQAPSGTTEAGQPFAQQPIIEIQDADGNRVESANSLVFLSLASGTGELRGEVELQAINGQATFTGLNIDLVGDDKAILAEADGLTSTTSNPFSISAGPSALFTRYAGIQQVAAIGTAVTTPPAVRVQDIFGNPISGVSVSFEVTSGGGSIQPTTAVLTDLEGIAALSSWTLGPDAGSNTVVASASDFTSLTFTALGSEDAIVEFTSNATWVVPPGVTSIFVEAWGGGGAGGGVNGSRSNRRVGGGGGGGAYAKKILTVTPGEVLSLNVGLGGSTNSANIDGPDGQPTYIQEYNDQIFAAGGIGGLRTNGSNDPASGGAGGSESNSIGDLVRPGQNGTRGGENASTQFNGAGGDAGLENTGASSKTTSGDGNTGGVPGGGGSGAFVNGDRNDRIGGAGGSGKIIITYPKPVNQFRAASSGNWEDNATWEQQFSNGQFAKIDSKPSSNSTVLIAGETIKVTISDDLAFTGTVIINSLGELSLASGKNLSLNSGATLTLGNEGILSLPADGFIQGAGNIAINKGGTLAIAHPDGIKASGASGAIQNSGTRSFSPEANYLYNGSQPQTVGDGLPPVVNSLIIDNISGVTLDKPLEVTLDLVMNAGALELDQSLMVDLGMTLNGSSQVVVKEGVSFTADLLSNLTTNQTSRIVLQPGAKYSNLGVSSPRLEVQQLLTGVKGWRMLGSPVTGATYLNFLSGLESQGFTGSTNPSLQPNVLWWDETDGGTTLQGWRQPANISQEVPNGRGHYVYVFNGGSKASGGNYTDNLPLTLSALGTEFNLNTGGFDFGVTYTPRNENFKGDAPSGTYTQVATANEGFNLIANPTASFIDFFNEAGWTKDKIDETIYIWDQNFNNGQGDFLEITADTPQAERLIAPYQGFWVRTSQENPSLVMSNEAKSFASSLFYGRIVNEEPASQASKIKLSVQGEGLKANASLRISDQGEDGIDPWDAFQLESLNSTWLNLYSLGSPQQTDPLVINHLSLPKQGEKTVPLYLAAAKEGKPFSGTYTLNWELPAEWPTETRVVLMDHISQKAIDMSQIQSYEFSFEAPTSTNMRIRTEEGGMKQPQAVVFSHEVVDGQGENFRTNSGQITRPFTIVIGYTGEGANPEYRPEQPKLYAPSPNPFVDRTQIKFYLPVEDSATVKIYDLKGQEVGAFEQQVYPAGIHTLNWEPNAIRLPKGVYLIHVVTSNQVLIQKALKF</sequence>
<gene>
    <name evidence="5" type="ORF">AO498_06220</name>
</gene>
<evidence type="ECO:0000259" key="3">
    <source>
        <dbReference type="Pfam" id="PF18676"/>
    </source>
</evidence>
<dbReference type="InterPro" id="IPR008964">
    <property type="entry name" value="Invasin/intimin_cell_adhesion"/>
</dbReference>
<proteinExistence type="predicted"/>
<dbReference type="InterPro" id="IPR049304">
    <property type="entry name" value="Gly_rich_dom"/>
</dbReference>
<dbReference type="InterPro" id="IPR013783">
    <property type="entry name" value="Ig-like_fold"/>
</dbReference>
<evidence type="ECO:0000256" key="1">
    <source>
        <dbReference type="SAM" id="MobiDB-lite"/>
    </source>
</evidence>
<accession>A0A142ELJ6</accession>
<feature type="domain" description="Glycine-rich" evidence="4">
    <location>
        <begin position="753"/>
        <end position="953"/>
    </location>
</feature>